<reference evidence="1" key="1">
    <citation type="submission" date="2019-03" db="EMBL/GenBank/DDBJ databases">
        <title>Serratia marcescens strain N2 draft genome.</title>
        <authorList>
            <person name="Yassin A."/>
            <person name="El-Kenawy N."/>
            <person name="Youssef N.H."/>
        </authorList>
    </citation>
    <scope>NUCLEOTIDE SEQUENCE [LARGE SCALE GENOMIC DNA]</scope>
    <source>
        <strain evidence="1">N2</strain>
    </source>
</reference>
<name>A0A9X8VL01_SERMA</name>
<protein>
    <recommendedName>
        <fullName evidence="2">Lysis protein</fullName>
    </recommendedName>
</protein>
<evidence type="ECO:0008006" key="2">
    <source>
        <dbReference type="Google" id="ProtNLM"/>
    </source>
</evidence>
<proteinExistence type="predicted"/>
<organism evidence="1">
    <name type="scientific">Serratia marcescens</name>
    <dbReference type="NCBI Taxonomy" id="615"/>
    <lineage>
        <taxon>Bacteria</taxon>
        <taxon>Pseudomonadati</taxon>
        <taxon>Pseudomonadota</taxon>
        <taxon>Gammaproteobacteria</taxon>
        <taxon>Enterobacterales</taxon>
        <taxon>Yersiniaceae</taxon>
        <taxon>Serratia</taxon>
    </lineage>
</organism>
<dbReference type="RefSeq" id="WP_212562813.1">
    <property type="nucleotide sequence ID" value="NZ_SPSG02000011.1"/>
</dbReference>
<dbReference type="AlphaFoldDB" id="A0A9X8VL01"/>
<comment type="caution">
    <text evidence="1">The sequence shown here is derived from an EMBL/GenBank/DDBJ whole genome shotgun (WGS) entry which is preliminary data.</text>
</comment>
<evidence type="ECO:0000313" key="1">
    <source>
        <dbReference type="EMBL" id="TFV37359.1"/>
    </source>
</evidence>
<dbReference type="EMBL" id="SPSG01000447">
    <property type="protein sequence ID" value="TFV37359.1"/>
    <property type="molecule type" value="Genomic_DNA"/>
</dbReference>
<accession>A0A9X8VL01</accession>
<gene>
    <name evidence="1" type="ORF">E0L31_03880</name>
</gene>
<sequence length="197" mass="21239">MMMLVSLLRRFMGPALLTLLGVVAGWFVYHGIYQSGYSAAASEYQLRLSHQAETFDLAKAQAAEASNQALKSAVAHEREALTRAERLTDELAHRQRQLVVVQHLLKGKINDAVTHDGPRFTGLGPDSVQLYARALGYAGAGDRSVSDTAAGLALYPADAGLSPVALLGHASDYGAWCLSLRNQLVALEKFYQKVPAS</sequence>